<evidence type="ECO:0000313" key="2">
    <source>
        <dbReference type="Proteomes" id="UP000091926"/>
    </source>
</evidence>
<name>A0A193GDP8_9BORD</name>
<dbReference type="KEGG" id="bfz:BAU07_13330"/>
<protein>
    <submittedName>
        <fullName evidence="1">Uncharacterized protein</fullName>
    </submittedName>
</protein>
<dbReference type="EMBL" id="CP016172">
    <property type="protein sequence ID" value="ANN77940.1"/>
    <property type="molecule type" value="Genomic_DNA"/>
</dbReference>
<keyword evidence="2" id="KW-1185">Reference proteome</keyword>
<proteinExistence type="predicted"/>
<accession>A0A193GDP8</accession>
<organism evidence="1 2">
    <name type="scientific">Bordetella flabilis</name>
    <dbReference type="NCBI Taxonomy" id="463014"/>
    <lineage>
        <taxon>Bacteria</taxon>
        <taxon>Pseudomonadati</taxon>
        <taxon>Pseudomonadota</taxon>
        <taxon>Betaproteobacteria</taxon>
        <taxon>Burkholderiales</taxon>
        <taxon>Alcaligenaceae</taxon>
        <taxon>Bordetella</taxon>
    </lineage>
</organism>
<dbReference type="InterPro" id="IPR010645">
    <property type="entry name" value="MFS_4"/>
</dbReference>
<reference evidence="1 2" key="1">
    <citation type="submission" date="2016-06" db="EMBL/GenBank/DDBJ databases">
        <title>Complete genome sequences of Bordetella bronchialis and Bordetella flabilis.</title>
        <authorList>
            <person name="LiPuma J.J."/>
            <person name="Spilker T."/>
        </authorList>
    </citation>
    <scope>NUCLEOTIDE SEQUENCE [LARGE SCALE GENOMIC DNA]</scope>
    <source>
        <strain evidence="1 2">AU10664</strain>
    </source>
</reference>
<sequence length="68" mass="7285">MVLVGMLSIDVAIGIGRVAFTPPLPIMLRERWLTLDEACWLAAPCAMDSEVPVTLPAAPATKAPNILR</sequence>
<gene>
    <name evidence="1" type="ORF">BAU07_13330</name>
</gene>
<evidence type="ECO:0000313" key="1">
    <source>
        <dbReference type="EMBL" id="ANN77940.1"/>
    </source>
</evidence>
<dbReference type="Proteomes" id="UP000091926">
    <property type="component" value="Chromosome"/>
</dbReference>
<dbReference type="AlphaFoldDB" id="A0A193GDP8"/>
<dbReference type="Pfam" id="PF06779">
    <property type="entry name" value="MFS_4"/>
    <property type="match status" value="1"/>
</dbReference>
<dbReference type="OrthoDB" id="9797953at2"/>